<dbReference type="InterPro" id="IPR000644">
    <property type="entry name" value="CBS_dom"/>
</dbReference>
<sequence length="145" mass="15351">MKVSEIMTKNVSTVSPTDSIQKAAQIMEKVNCGSTPVVEGGKVVGVVTDRDITIQAIAEGKGPDTPVKAVMFDNVVTCSPSSDARDAANKMAEHQVRRLPVVDNGKLVGIVAIADLARVNIFTNESGQALSEISEPSRHSNAVRH</sequence>
<evidence type="ECO:0000256" key="2">
    <source>
        <dbReference type="PROSITE-ProRule" id="PRU00703"/>
    </source>
</evidence>
<dbReference type="InterPro" id="IPR051257">
    <property type="entry name" value="Diverse_CBS-Domain"/>
</dbReference>
<protein>
    <submittedName>
        <fullName evidence="4">CBS domain-containing protein</fullName>
    </submittedName>
</protein>
<dbReference type="InterPro" id="IPR046342">
    <property type="entry name" value="CBS_dom_sf"/>
</dbReference>
<reference evidence="4 5" key="1">
    <citation type="journal article" date="2014" name="BMC Genomics">
        <title>Comparison of environmental and isolate Sulfobacillus genomes reveals diverse carbon, sulfur, nitrogen, and hydrogen metabolisms.</title>
        <authorList>
            <person name="Justice N.B."/>
            <person name="Norman A."/>
            <person name="Brown C.T."/>
            <person name="Singh A."/>
            <person name="Thomas B.C."/>
            <person name="Banfield J.F."/>
        </authorList>
    </citation>
    <scope>NUCLEOTIDE SEQUENCE [LARGE SCALE GENOMIC DNA]</scope>
    <source>
        <strain evidence="4">AMDSBA4</strain>
    </source>
</reference>
<dbReference type="Pfam" id="PF00571">
    <property type="entry name" value="CBS"/>
    <property type="match status" value="2"/>
</dbReference>
<dbReference type="PANTHER" id="PTHR43080:SF2">
    <property type="entry name" value="CBS DOMAIN-CONTAINING PROTEIN"/>
    <property type="match status" value="1"/>
</dbReference>
<dbReference type="EMBL" id="PXYW01000064">
    <property type="protein sequence ID" value="PSR31387.1"/>
    <property type="molecule type" value="Genomic_DNA"/>
</dbReference>
<dbReference type="CDD" id="cd04622">
    <property type="entry name" value="CBS_pair_HRP1_like"/>
    <property type="match status" value="1"/>
</dbReference>
<gene>
    <name evidence="4" type="ORF">C7B46_16920</name>
</gene>
<proteinExistence type="predicted"/>
<accession>A0A2T2XAB3</accession>
<dbReference type="SUPFAM" id="SSF54631">
    <property type="entry name" value="CBS-domain pair"/>
    <property type="match status" value="1"/>
</dbReference>
<organism evidence="4 5">
    <name type="scientific">Sulfobacillus benefaciens</name>
    <dbReference type="NCBI Taxonomy" id="453960"/>
    <lineage>
        <taxon>Bacteria</taxon>
        <taxon>Bacillati</taxon>
        <taxon>Bacillota</taxon>
        <taxon>Clostridia</taxon>
        <taxon>Eubacteriales</taxon>
        <taxon>Clostridiales Family XVII. Incertae Sedis</taxon>
        <taxon>Sulfobacillus</taxon>
    </lineage>
</organism>
<evidence type="ECO:0000313" key="4">
    <source>
        <dbReference type="EMBL" id="PSR31387.1"/>
    </source>
</evidence>
<evidence type="ECO:0000256" key="1">
    <source>
        <dbReference type="ARBA" id="ARBA00023122"/>
    </source>
</evidence>
<dbReference type="Gene3D" id="3.10.580.10">
    <property type="entry name" value="CBS-domain"/>
    <property type="match status" value="1"/>
</dbReference>
<evidence type="ECO:0000313" key="5">
    <source>
        <dbReference type="Proteomes" id="UP000242972"/>
    </source>
</evidence>
<dbReference type="SMART" id="SM00116">
    <property type="entry name" value="CBS"/>
    <property type="match status" value="2"/>
</dbReference>
<dbReference type="PANTHER" id="PTHR43080">
    <property type="entry name" value="CBS DOMAIN-CONTAINING PROTEIN CBSX3, MITOCHONDRIAL"/>
    <property type="match status" value="1"/>
</dbReference>
<keyword evidence="1 2" id="KW-0129">CBS domain</keyword>
<comment type="caution">
    <text evidence="4">The sequence shown here is derived from an EMBL/GenBank/DDBJ whole genome shotgun (WGS) entry which is preliminary data.</text>
</comment>
<evidence type="ECO:0000259" key="3">
    <source>
        <dbReference type="PROSITE" id="PS51371"/>
    </source>
</evidence>
<dbReference type="Proteomes" id="UP000242972">
    <property type="component" value="Unassembled WGS sequence"/>
</dbReference>
<feature type="domain" description="CBS" evidence="3">
    <location>
        <begin position="71"/>
        <end position="126"/>
    </location>
</feature>
<dbReference type="PROSITE" id="PS51371">
    <property type="entry name" value="CBS"/>
    <property type="match status" value="2"/>
</dbReference>
<feature type="domain" description="CBS" evidence="3">
    <location>
        <begin position="7"/>
        <end position="65"/>
    </location>
</feature>
<dbReference type="AlphaFoldDB" id="A0A2T2XAB3"/>
<name>A0A2T2XAB3_9FIRM</name>